<protein>
    <submittedName>
        <fullName evidence="2">Uncharacterized protein</fullName>
    </submittedName>
</protein>
<evidence type="ECO:0000313" key="2">
    <source>
        <dbReference type="EMBL" id="AEV17814.1"/>
    </source>
</evidence>
<proteinExistence type="predicted"/>
<keyword evidence="1" id="KW-0812">Transmembrane</keyword>
<name>A0ABN3ZQ98_GEOTH</name>
<sequence length="44" mass="5261">MPAGRCALVVFPLLLHTYWSFFLLYDDNECDVNYEFPFFSTLKH</sequence>
<gene>
    <name evidence="2" type="ORF">GTCCBUS3UF5_4910</name>
</gene>
<feature type="transmembrane region" description="Helical" evidence="1">
    <location>
        <begin position="7"/>
        <end position="25"/>
    </location>
</feature>
<evidence type="ECO:0000256" key="1">
    <source>
        <dbReference type="SAM" id="Phobius"/>
    </source>
</evidence>
<accession>A0ABN3ZQ98</accession>
<keyword evidence="1" id="KW-0472">Membrane</keyword>
<reference evidence="2 3" key="1">
    <citation type="submission" date="2011-11" db="EMBL/GenBank/DDBJ databases">
        <title>Complete genome sequence of thermophilic Geobacillus thermoleovorans CCB_US3_UF5.</title>
        <authorList>
            <person name="Muhd Sakaff M.K.L."/>
            <person name="Abdul Rahman A.Y."/>
            <person name="Saito J.A."/>
            <person name="Hou S."/>
            <person name="Alam M."/>
        </authorList>
    </citation>
    <scope>NUCLEOTIDE SEQUENCE [LARGE SCALE GENOMIC DNA]</scope>
    <source>
        <strain evidence="2 3">CCB_US3_UF5</strain>
    </source>
</reference>
<keyword evidence="3" id="KW-1185">Reference proteome</keyword>
<organism evidence="2 3">
    <name type="scientific">Geobacillus thermoleovorans CCB_US3_UF5</name>
    <dbReference type="NCBI Taxonomy" id="1111068"/>
    <lineage>
        <taxon>Bacteria</taxon>
        <taxon>Bacillati</taxon>
        <taxon>Bacillota</taxon>
        <taxon>Bacilli</taxon>
        <taxon>Bacillales</taxon>
        <taxon>Anoxybacillaceae</taxon>
        <taxon>Geobacillus</taxon>
        <taxon>Geobacillus thermoleovorans group</taxon>
    </lineage>
</organism>
<keyword evidence="1" id="KW-1133">Transmembrane helix</keyword>
<evidence type="ECO:0000313" key="3">
    <source>
        <dbReference type="Proteomes" id="UP000005636"/>
    </source>
</evidence>
<dbReference type="EMBL" id="CP003125">
    <property type="protein sequence ID" value="AEV17814.1"/>
    <property type="molecule type" value="Genomic_DNA"/>
</dbReference>
<dbReference type="Proteomes" id="UP000005636">
    <property type="component" value="Chromosome"/>
</dbReference>